<dbReference type="Pfam" id="PF13432">
    <property type="entry name" value="TPR_16"/>
    <property type="match status" value="2"/>
</dbReference>
<dbReference type="SMART" id="SM00271">
    <property type="entry name" value="DnaJ"/>
    <property type="match status" value="1"/>
</dbReference>
<dbReference type="OMA" id="KMCLGLD"/>
<proteinExistence type="predicted"/>
<feature type="repeat" description="TPR" evidence="3">
    <location>
        <begin position="280"/>
        <end position="313"/>
    </location>
</feature>
<keyword evidence="1" id="KW-0677">Repeat</keyword>
<dbReference type="PRINTS" id="PR00625">
    <property type="entry name" value="JDOMAIN"/>
</dbReference>
<dbReference type="eggNOG" id="KOG0550">
    <property type="taxonomic scope" value="Eukaryota"/>
</dbReference>
<keyword evidence="7" id="KW-1185">Reference proteome</keyword>
<dbReference type="Gene3D" id="1.10.287.110">
    <property type="entry name" value="DnaJ domain"/>
    <property type="match status" value="1"/>
</dbReference>
<dbReference type="Pfam" id="PF00226">
    <property type="entry name" value="DnaJ"/>
    <property type="match status" value="1"/>
</dbReference>
<feature type="repeat" description="TPR" evidence="3">
    <location>
        <begin position="85"/>
        <end position="118"/>
    </location>
</feature>
<feature type="repeat" description="TPR" evidence="3">
    <location>
        <begin position="352"/>
        <end position="385"/>
    </location>
</feature>
<gene>
    <name evidence="6" type="ORF">AMSG_03840</name>
</gene>
<dbReference type="CDD" id="cd06257">
    <property type="entry name" value="DnaJ"/>
    <property type="match status" value="1"/>
</dbReference>
<feature type="repeat" description="TPR" evidence="3">
    <location>
        <begin position="234"/>
        <end position="267"/>
    </location>
</feature>
<dbReference type="PROSITE" id="PS50293">
    <property type="entry name" value="TPR_REGION"/>
    <property type="match status" value="1"/>
</dbReference>
<dbReference type="STRING" id="461836.A0A0L0D5P2"/>
<dbReference type="PANTHER" id="PTHR45188">
    <property type="entry name" value="DNAJ PROTEIN P58IPK HOMOLOG"/>
    <property type="match status" value="1"/>
</dbReference>
<evidence type="ECO:0000313" key="6">
    <source>
        <dbReference type="EMBL" id="KNC47406.1"/>
    </source>
</evidence>
<dbReference type="InterPro" id="IPR019734">
    <property type="entry name" value="TPR_rpt"/>
</dbReference>
<dbReference type="Pfam" id="PF13181">
    <property type="entry name" value="TPR_8"/>
    <property type="match status" value="1"/>
</dbReference>
<keyword evidence="2 3" id="KW-0802">TPR repeat</keyword>
<evidence type="ECO:0000313" key="7">
    <source>
        <dbReference type="Proteomes" id="UP000054408"/>
    </source>
</evidence>
<evidence type="ECO:0000256" key="4">
    <source>
        <dbReference type="SAM" id="MobiDB-lite"/>
    </source>
</evidence>
<protein>
    <recommendedName>
        <fullName evidence="5">J domain-containing protein</fullName>
    </recommendedName>
</protein>
<name>A0A0L0D5P2_THETB</name>
<dbReference type="Gene3D" id="1.25.40.10">
    <property type="entry name" value="Tetratricopeptide repeat domain"/>
    <property type="match status" value="3"/>
</dbReference>
<dbReference type="Pfam" id="PF13174">
    <property type="entry name" value="TPR_6"/>
    <property type="match status" value="1"/>
</dbReference>
<evidence type="ECO:0000256" key="1">
    <source>
        <dbReference type="ARBA" id="ARBA00022737"/>
    </source>
</evidence>
<dbReference type="Pfam" id="PF00515">
    <property type="entry name" value="TPR_1"/>
    <property type="match status" value="1"/>
</dbReference>
<dbReference type="RefSeq" id="XP_013759744.1">
    <property type="nucleotide sequence ID" value="XM_013904290.1"/>
</dbReference>
<dbReference type="InterPro" id="IPR036869">
    <property type="entry name" value="J_dom_sf"/>
</dbReference>
<dbReference type="AlphaFoldDB" id="A0A0L0D5P2"/>
<dbReference type="OrthoDB" id="10250354at2759"/>
<dbReference type="GeneID" id="25563413"/>
<organism evidence="6 7">
    <name type="scientific">Thecamonas trahens ATCC 50062</name>
    <dbReference type="NCBI Taxonomy" id="461836"/>
    <lineage>
        <taxon>Eukaryota</taxon>
        <taxon>Apusozoa</taxon>
        <taxon>Apusomonadida</taxon>
        <taxon>Apusomonadidae</taxon>
        <taxon>Thecamonas</taxon>
    </lineage>
</organism>
<dbReference type="EMBL" id="GL349446">
    <property type="protein sequence ID" value="KNC47406.1"/>
    <property type="molecule type" value="Genomic_DNA"/>
</dbReference>
<feature type="domain" description="J" evidence="5">
    <location>
        <begin position="406"/>
        <end position="458"/>
    </location>
</feature>
<dbReference type="PANTHER" id="PTHR45188:SF2">
    <property type="entry name" value="DNAJ HOMOLOG SUBFAMILY C MEMBER 7"/>
    <property type="match status" value="1"/>
</dbReference>
<evidence type="ECO:0000259" key="5">
    <source>
        <dbReference type="PROSITE" id="PS50076"/>
    </source>
</evidence>
<dbReference type="SUPFAM" id="SSF48452">
    <property type="entry name" value="TPR-like"/>
    <property type="match status" value="1"/>
</dbReference>
<dbReference type="SUPFAM" id="SSF46565">
    <property type="entry name" value="Chaperone J-domain"/>
    <property type="match status" value="1"/>
</dbReference>
<dbReference type="InterPro" id="IPR011990">
    <property type="entry name" value="TPR-like_helical_dom_sf"/>
</dbReference>
<accession>A0A0L0D5P2</accession>
<evidence type="ECO:0000256" key="2">
    <source>
        <dbReference type="ARBA" id="ARBA00022803"/>
    </source>
</evidence>
<dbReference type="PROSITE" id="PS50005">
    <property type="entry name" value="TPR"/>
    <property type="match status" value="4"/>
</dbReference>
<evidence type="ECO:0000256" key="3">
    <source>
        <dbReference type="PROSITE-ProRule" id="PRU00339"/>
    </source>
</evidence>
<dbReference type="PROSITE" id="PS50076">
    <property type="entry name" value="DNAJ_2"/>
    <property type="match status" value="1"/>
</dbReference>
<feature type="region of interest" description="Disordered" evidence="4">
    <location>
        <begin position="1"/>
        <end position="20"/>
    </location>
</feature>
<dbReference type="Proteomes" id="UP000054408">
    <property type="component" value="Unassembled WGS sequence"/>
</dbReference>
<sequence length="458" mass="50446">MSAGEDQKETVTPGGMDEVVADERVEVEGTEGGEAGASGVEHIVEEDMEAGNEAKARGNTEYKAGNYRGAVEAYTEAIAHAPSEPAFHANRSMAYIKLEKYHEALEDSLKAIELKPDYLKAHLRAGTCYRMMGEFSKARAQLNVVISADAGNTTASSELGLITVVERDMAQGYELLAAGQARPAFSAFKSAQRVAPLSKKVLMGIAETYLALGQHAEASSMASRVLRESGDRNVDALYVRGVAHYYLENFDLAINHFRMAVQYDPDHKKSMAMLKQVRKLTKAKARGNEAFKARNFADAIEAYTAALAIDPKHDAFNAKLYNNRAAAAIHLGDYDSAEADCNAAIAADSGYAKAYARRGSVRLEKEMYQEAVYDYERAVQLEPESRSFKSELRSAKHELKKSLRKDLYKILGVTKRATDSEIKKAYRKLARTWHPDKHATADEADQAAAAEKFKDIQH</sequence>
<dbReference type="SMART" id="SM00028">
    <property type="entry name" value="TPR"/>
    <property type="match status" value="8"/>
</dbReference>
<dbReference type="InterPro" id="IPR001623">
    <property type="entry name" value="DnaJ_domain"/>
</dbReference>
<reference evidence="6 7" key="1">
    <citation type="submission" date="2010-05" db="EMBL/GenBank/DDBJ databases">
        <title>The Genome Sequence of Thecamonas trahens ATCC 50062.</title>
        <authorList>
            <consortium name="The Broad Institute Genome Sequencing Platform"/>
            <person name="Russ C."/>
            <person name="Cuomo C."/>
            <person name="Shea T."/>
            <person name="Young S.K."/>
            <person name="Zeng Q."/>
            <person name="Koehrsen M."/>
            <person name="Haas B."/>
            <person name="Borodovsky M."/>
            <person name="Guigo R."/>
            <person name="Alvarado L."/>
            <person name="Berlin A."/>
            <person name="Bochicchio J."/>
            <person name="Borenstein D."/>
            <person name="Chapman S."/>
            <person name="Chen Z."/>
            <person name="Freedman E."/>
            <person name="Gellesch M."/>
            <person name="Goldberg J."/>
            <person name="Griggs A."/>
            <person name="Gujja S."/>
            <person name="Heilman E."/>
            <person name="Heiman D."/>
            <person name="Hepburn T."/>
            <person name="Howarth C."/>
            <person name="Jen D."/>
            <person name="Larson L."/>
            <person name="Mehta T."/>
            <person name="Park D."/>
            <person name="Pearson M."/>
            <person name="Roberts A."/>
            <person name="Saif S."/>
            <person name="Shenoy N."/>
            <person name="Sisk P."/>
            <person name="Stolte C."/>
            <person name="Sykes S."/>
            <person name="Thomson T."/>
            <person name="Walk T."/>
            <person name="White J."/>
            <person name="Yandava C."/>
            <person name="Burger G."/>
            <person name="Gray M.W."/>
            <person name="Holland P.W.H."/>
            <person name="King N."/>
            <person name="Lang F.B.F."/>
            <person name="Roger A.J."/>
            <person name="Ruiz-Trillo I."/>
            <person name="Lander E."/>
            <person name="Nusbaum C."/>
        </authorList>
    </citation>
    <scope>NUCLEOTIDE SEQUENCE [LARGE SCALE GENOMIC DNA]</scope>
    <source>
        <strain evidence="6 7">ATCC 50062</strain>
    </source>
</reference>